<reference evidence="1" key="2">
    <citation type="journal article" date="2015" name="Data Brief">
        <title>Shoot transcriptome of the giant reed, Arundo donax.</title>
        <authorList>
            <person name="Barrero R.A."/>
            <person name="Guerrero F.D."/>
            <person name="Moolhuijzen P."/>
            <person name="Goolsby J.A."/>
            <person name="Tidwell J."/>
            <person name="Bellgard S.E."/>
            <person name="Bellgard M.I."/>
        </authorList>
    </citation>
    <scope>NUCLEOTIDE SEQUENCE</scope>
    <source>
        <tissue evidence="1">Shoot tissue taken approximately 20 cm above the soil surface</tissue>
    </source>
</reference>
<organism evidence="1">
    <name type="scientific">Arundo donax</name>
    <name type="common">Giant reed</name>
    <name type="synonym">Donax arundinaceus</name>
    <dbReference type="NCBI Taxonomy" id="35708"/>
    <lineage>
        <taxon>Eukaryota</taxon>
        <taxon>Viridiplantae</taxon>
        <taxon>Streptophyta</taxon>
        <taxon>Embryophyta</taxon>
        <taxon>Tracheophyta</taxon>
        <taxon>Spermatophyta</taxon>
        <taxon>Magnoliopsida</taxon>
        <taxon>Liliopsida</taxon>
        <taxon>Poales</taxon>
        <taxon>Poaceae</taxon>
        <taxon>PACMAD clade</taxon>
        <taxon>Arundinoideae</taxon>
        <taxon>Arundineae</taxon>
        <taxon>Arundo</taxon>
    </lineage>
</organism>
<reference evidence="1" key="1">
    <citation type="submission" date="2014-09" db="EMBL/GenBank/DDBJ databases">
        <authorList>
            <person name="Magalhaes I.L.F."/>
            <person name="Oliveira U."/>
            <person name="Santos F.R."/>
            <person name="Vidigal T.H.D.A."/>
            <person name="Brescovit A.D."/>
            <person name="Santos A.J."/>
        </authorList>
    </citation>
    <scope>NUCLEOTIDE SEQUENCE</scope>
    <source>
        <tissue evidence="1">Shoot tissue taken approximately 20 cm above the soil surface</tissue>
    </source>
</reference>
<name>A0A0A9BA82_ARUDO</name>
<proteinExistence type="predicted"/>
<protein>
    <submittedName>
        <fullName evidence="1">Uncharacterized protein</fullName>
    </submittedName>
</protein>
<dbReference type="AlphaFoldDB" id="A0A0A9BA82"/>
<sequence>MFTSMFFIHCIKYNCSRNLLNFQYDDFLSLNNI</sequence>
<evidence type="ECO:0000313" key="1">
    <source>
        <dbReference type="EMBL" id="JAD60894.1"/>
    </source>
</evidence>
<accession>A0A0A9BA82</accession>
<dbReference type="EMBL" id="GBRH01237001">
    <property type="protein sequence ID" value="JAD60894.1"/>
    <property type="molecule type" value="Transcribed_RNA"/>
</dbReference>